<dbReference type="SMART" id="SM00233">
    <property type="entry name" value="PH"/>
    <property type="match status" value="1"/>
</dbReference>
<dbReference type="Pfam" id="PF00169">
    <property type="entry name" value="PH"/>
    <property type="match status" value="1"/>
</dbReference>
<dbReference type="PANTHER" id="PTHR46746">
    <property type="entry name" value="KILLER CELL LECTIN-LIKE RECEPTOR SUBFAMILY F MEMBER 2"/>
    <property type="match status" value="1"/>
</dbReference>
<dbReference type="InterPro" id="IPR011993">
    <property type="entry name" value="PH-like_dom_sf"/>
</dbReference>
<dbReference type="SMART" id="SM00034">
    <property type="entry name" value="CLECT"/>
    <property type="match status" value="1"/>
</dbReference>
<dbReference type="Gene3D" id="2.30.29.30">
    <property type="entry name" value="Pleckstrin-homology domain (PH domain)/Phosphotyrosine-binding domain (PTB)"/>
    <property type="match status" value="1"/>
</dbReference>
<gene>
    <name evidence="5" type="ORF">T4A_6251</name>
</gene>
<evidence type="ECO:0000313" key="6">
    <source>
        <dbReference type="Proteomes" id="UP000054632"/>
    </source>
</evidence>
<dbReference type="Gene3D" id="3.10.100.10">
    <property type="entry name" value="Mannose-Binding Protein A, subunit A"/>
    <property type="match status" value="1"/>
</dbReference>
<dbReference type="CDD" id="cd00037">
    <property type="entry name" value="CLECT"/>
    <property type="match status" value="1"/>
</dbReference>
<evidence type="ECO:0000256" key="1">
    <source>
        <dbReference type="ARBA" id="ARBA00022734"/>
    </source>
</evidence>
<organism evidence="5 6">
    <name type="scientific">Trichinella pseudospiralis</name>
    <name type="common">Parasitic roundworm</name>
    <dbReference type="NCBI Taxonomy" id="6337"/>
    <lineage>
        <taxon>Eukaryota</taxon>
        <taxon>Metazoa</taxon>
        <taxon>Ecdysozoa</taxon>
        <taxon>Nematoda</taxon>
        <taxon>Enoplea</taxon>
        <taxon>Dorylaimia</taxon>
        <taxon>Trichinellida</taxon>
        <taxon>Trichinellidae</taxon>
        <taxon>Trichinella</taxon>
    </lineage>
</organism>
<dbReference type="InterPro" id="IPR001849">
    <property type="entry name" value="PH_domain"/>
</dbReference>
<evidence type="ECO:0000259" key="3">
    <source>
        <dbReference type="PROSITE" id="PS50003"/>
    </source>
</evidence>
<dbReference type="GO" id="GO:0030246">
    <property type="term" value="F:carbohydrate binding"/>
    <property type="evidence" value="ECO:0007669"/>
    <property type="project" value="UniProtKB-KW"/>
</dbReference>
<dbReference type="EMBL" id="JYDR01000002">
    <property type="protein sequence ID" value="KRY79317.1"/>
    <property type="molecule type" value="Genomic_DNA"/>
</dbReference>
<reference evidence="5 6" key="1">
    <citation type="submission" date="2015-01" db="EMBL/GenBank/DDBJ databases">
        <title>Evolution of Trichinella species and genotypes.</title>
        <authorList>
            <person name="Korhonen P.K."/>
            <person name="Edoardo P."/>
            <person name="Giuseppe L.R."/>
            <person name="Gasser R.B."/>
        </authorList>
    </citation>
    <scope>NUCLEOTIDE SEQUENCE [LARGE SCALE GENOMIC DNA]</scope>
    <source>
        <strain evidence="5">ISS13</strain>
    </source>
</reference>
<dbReference type="Pfam" id="PF00059">
    <property type="entry name" value="Lectin_C"/>
    <property type="match status" value="1"/>
</dbReference>
<dbReference type="AlphaFoldDB" id="A0A0V1F036"/>
<dbReference type="InterPro" id="IPR051379">
    <property type="entry name" value="C-type_Lectin_Receptor_IMM"/>
</dbReference>
<dbReference type="InterPro" id="IPR016187">
    <property type="entry name" value="CTDL_fold"/>
</dbReference>
<accession>A0A0V1F036</accession>
<feature type="domain" description="C-type lectin" evidence="4">
    <location>
        <begin position="203"/>
        <end position="322"/>
    </location>
</feature>
<dbReference type="Proteomes" id="UP000054632">
    <property type="component" value="Unassembled WGS sequence"/>
</dbReference>
<evidence type="ECO:0000259" key="4">
    <source>
        <dbReference type="PROSITE" id="PS50041"/>
    </source>
</evidence>
<dbReference type="PROSITE" id="PS50041">
    <property type="entry name" value="C_TYPE_LECTIN_2"/>
    <property type="match status" value="1"/>
</dbReference>
<evidence type="ECO:0000256" key="2">
    <source>
        <dbReference type="ARBA" id="ARBA00023157"/>
    </source>
</evidence>
<dbReference type="PANTHER" id="PTHR46746:SF9">
    <property type="entry name" value="CD209 ANTIGEN-LIKE PROTEIN C-LIKE"/>
    <property type="match status" value="1"/>
</dbReference>
<protein>
    <submittedName>
        <fullName evidence="5">Snaclec alboaggregin-A subunit alpha</fullName>
    </submittedName>
</protein>
<sequence length="333" mass="38621">MRLLNWKELQILSKDKSYGVVEEGYVYYRKVNSNEKLTKLFFMLKANLLFVFSKHTDKHPFDVILLEAFQIDICENMCNRMIRLIPKENSSNLGKLELVFLSNVECARWINALTMSSCTELLSTLRMLEAELVNIPCLSESSITGTSSKRCEKRVTAVGFEPTPVYTDQNTQPAIAGSSRLSLAPWTARPRCLHSDFPGWVRYNNYCYRFVYEPKKYENAKLICASYNSMLFIPQTDKDWSSVTTDLPPGTFFWIGLQFQNGKLKWQNESSFDVEKLPFLVKLKKSQRIKVQRQECLCMFARNGKPKVIWIPCIIPRAYICQKDAEESNEFQP</sequence>
<dbReference type="InterPro" id="IPR016186">
    <property type="entry name" value="C-type_lectin-like/link_sf"/>
</dbReference>
<dbReference type="SUPFAM" id="SSF50729">
    <property type="entry name" value="PH domain-like"/>
    <property type="match status" value="1"/>
</dbReference>
<comment type="caution">
    <text evidence="5">The sequence shown here is derived from an EMBL/GenBank/DDBJ whole genome shotgun (WGS) entry which is preliminary data.</text>
</comment>
<feature type="domain" description="PH" evidence="3">
    <location>
        <begin position="19"/>
        <end position="118"/>
    </location>
</feature>
<dbReference type="InterPro" id="IPR001304">
    <property type="entry name" value="C-type_lectin-like"/>
</dbReference>
<keyword evidence="1" id="KW-0430">Lectin</keyword>
<keyword evidence="2" id="KW-1015">Disulfide bond</keyword>
<dbReference type="PROSITE" id="PS50003">
    <property type="entry name" value="PH_DOMAIN"/>
    <property type="match status" value="1"/>
</dbReference>
<name>A0A0V1F036_TRIPS</name>
<evidence type="ECO:0000313" key="5">
    <source>
        <dbReference type="EMBL" id="KRY79317.1"/>
    </source>
</evidence>
<proteinExistence type="predicted"/>
<dbReference type="SUPFAM" id="SSF56436">
    <property type="entry name" value="C-type lectin-like"/>
    <property type="match status" value="1"/>
</dbReference>